<reference evidence="9 10" key="2">
    <citation type="journal article" date="2022" name="Arch. Microbiol.">
        <title>Rhodococcus pseudokoreensis sp. nov. isolated from the rhizosphere of young M26 apple rootstocks.</title>
        <authorList>
            <person name="Kampfer P."/>
            <person name="Glaeser S.P."/>
            <person name="Blom J."/>
            <person name="Wolf J."/>
            <person name="Benning S."/>
            <person name="Schloter M."/>
            <person name="Neumann-Schaal M."/>
        </authorList>
    </citation>
    <scope>NUCLEOTIDE SEQUENCE [LARGE SCALE GENOMIC DNA]</scope>
    <source>
        <strain evidence="9 10">R79</strain>
    </source>
</reference>
<comment type="cofactor">
    <cofactor evidence="1 5">
        <name>FAD</name>
        <dbReference type="ChEBI" id="CHEBI:57692"/>
    </cofactor>
</comment>
<feature type="domain" description="Acyl-CoA dehydrogenase/oxidase C-terminal" evidence="6">
    <location>
        <begin position="242"/>
        <end position="386"/>
    </location>
</feature>
<evidence type="ECO:0000313" key="10">
    <source>
        <dbReference type="Proteomes" id="UP000662986"/>
    </source>
</evidence>
<sequence length="400" mass="42773">MTAIVTSDPTIQLDDDDFRDILAHTRGFVRNVVVPREQEIDETDTVPAEIRTAAKDMGLFGFAIPQEWGGLGMNLIQDVELAMELGYTTLALRSMFGTNNGIAGQVLVNYGTDEQKARWLEDIASGDVVASFALTETGAGSNPVGLRTKAVRDGDDWVLTGEKRFITNALIANLFLVFARTRPADGDGLGVAVFLVPSDAPGVQVGSKDRKMGHAGSTTATVHLDAVRVPSSALVGGREDVGYRAALASLARSRVHVAALAVGHAQRALDESVTYAATATQHGSVIGDFQLVQAMIADQQTGVMAGRALVRDAARAWVEQTDRRVAPSVAKVFCTEMAGKVADLAVQIHGGSGYMREVAVERIYRDVRLLRLYEGTSEIQRLIIGGGLVKQARNTAVGQR</sequence>
<accession>A0A974ZYJ5</accession>
<feature type="domain" description="Acyl-CoA dehydrogenase/oxidase N-terminal" evidence="8">
    <location>
        <begin position="17"/>
        <end position="127"/>
    </location>
</feature>
<dbReference type="Pfam" id="PF02770">
    <property type="entry name" value="Acyl-CoA_dh_M"/>
    <property type="match status" value="1"/>
</dbReference>
<evidence type="ECO:0000256" key="3">
    <source>
        <dbReference type="ARBA" id="ARBA00022630"/>
    </source>
</evidence>
<comment type="similarity">
    <text evidence="2 5">Belongs to the acyl-CoA dehydrogenase family.</text>
</comment>
<dbReference type="InterPro" id="IPR009075">
    <property type="entry name" value="AcylCo_DH/oxidase_C"/>
</dbReference>
<organism evidence="9 10">
    <name type="scientific">Rhodococcus pseudokoreensis</name>
    <dbReference type="NCBI Taxonomy" id="2811421"/>
    <lineage>
        <taxon>Bacteria</taxon>
        <taxon>Bacillati</taxon>
        <taxon>Actinomycetota</taxon>
        <taxon>Actinomycetes</taxon>
        <taxon>Mycobacteriales</taxon>
        <taxon>Nocardiaceae</taxon>
        <taxon>Rhodococcus</taxon>
    </lineage>
</organism>
<dbReference type="InterPro" id="IPR009100">
    <property type="entry name" value="AcylCoA_DH/oxidase_NM_dom_sf"/>
</dbReference>
<protein>
    <submittedName>
        <fullName evidence="9">Acyl-CoA dehydrogenase family protein</fullName>
    </submittedName>
</protein>
<dbReference type="SUPFAM" id="SSF47203">
    <property type="entry name" value="Acyl-CoA dehydrogenase C-terminal domain-like"/>
    <property type="match status" value="1"/>
</dbReference>
<dbReference type="EMBL" id="CP070619">
    <property type="protein sequence ID" value="QSE94751.1"/>
    <property type="molecule type" value="Genomic_DNA"/>
</dbReference>
<dbReference type="PANTHER" id="PTHR43884:SF40">
    <property type="entry name" value="ACYL-COA DEHYDROGENASE"/>
    <property type="match status" value="1"/>
</dbReference>
<dbReference type="InterPro" id="IPR046373">
    <property type="entry name" value="Acyl-CoA_Oxase/DH_mid-dom_sf"/>
</dbReference>
<evidence type="ECO:0000256" key="1">
    <source>
        <dbReference type="ARBA" id="ARBA00001974"/>
    </source>
</evidence>
<dbReference type="Pfam" id="PF02771">
    <property type="entry name" value="Acyl-CoA_dh_N"/>
    <property type="match status" value="1"/>
</dbReference>
<dbReference type="Pfam" id="PF00441">
    <property type="entry name" value="Acyl-CoA_dh_1"/>
    <property type="match status" value="1"/>
</dbReference>
<keyword evidence="3 5" id="KW-0285">Flavoprotein</keyword>
<dbReference type="InterPro" id="IPR006089">
    <property type="entry name" value="Acyl-CoA_DH_CS"/>
</dbReference>
<dbReference type="Gene3D" id="2.40.110.10">
    <property type="entry name" value="Butyryl-CoA Dehydrogenase, subunit A, domain 2"/>
    <property type="match status" value="1"/>
</dbReference>
<evidence type="ECO:0000313" key="9">
    <source>
        <dbReference type="EMBL" id="QSE94751.1"/>
    </source>
</evidence>
<name>A0A974ZYJ5_9NOCA</name>
<keyword evidence="5" id="KW-0560">Oxidoreductase</keyword>
<dbReference type="InterPro" id="IPR037069">
    <property type="entry name" value="AcylCoA_DH/ox_N_sf"/>
</dbReference>
<proteinExistence type="inferred from homology"/>
<reference evidence="9 10" key="1">
    <citation type="journal article" date="2021" name="Microbiol. Resour. Announc.">
        <title>Complete Genome Sequences of Two Rhodococcus sp. Strains with Large and Linear Chromosomes, Isolated from Apple Rhizosphere.</title>
        <authorList>
            <person name="Benning S."/>
            <person name="Brugnone N."/>
            <person name="Siani R."/>
            <person name="Kublik S."/>
            <person name="Schloter M."/>
            <person name="Rad V."/>
        </authorList>
    </citation>
    <scope>NUCLEOTIDE SEQUENCE [LARGE SCALE GENOMIC DNA]</scope>
    <source>
        <strain evidence="9 10">R79</strain>
    </source>
</reference>
<dbReference type="SUPFAM" id="SSF56645">
    <property type="entry name" value="Acyl-CoA dehydrogenase NM domain-like"/>
    <property type="match status" value="1"/>
</dbReference>
<dbReference type="InterPro" id="IPR006091">
    <property type="entry name" value="Acyl-CoA_Oxase/DH_mid-dom"/>
</dbReference>
<evidence type="ECO:0000256" key="5">
    <source>
        <dbReference type="RuleBase" id="RU362125"/>
    </source>
</evidence>
<dbReference type="PROSITE" id="PS00073">
    <property type="entry name" value="ACYL_COA_DH_2"/>
    <property type="match status" value="1"/>
</dbReference>
<dbReference type="InterPro" id="IPR036250">
    <property type="entry name" value="AcylCo_DH-like_C"/>
</dbReference>
<evidence type="ECO:0000256" key="4">
    <source>
        <dbReference type="ARBA" id="ARBA00022827"/>
    </source>
</evidence>
<keyword evidence="4 5" id="KW-0274">FAD</keyword>
<feature type="domain" description="Acyl-CoA oxidase/dehydrogenase middle" evidence="7">
    <location>
        <begin position="131"/>
        <end position="227"/>
    </location>
</feature>
<keyword evidence="10" id="KW-1185">Reference proteome</keyword>
<evidence type="ECO:0000259" key="6">
    <source>
        <dbReference type="Pfam" id="PF00441"/>
    </source>
</evidence>
<evidence type="ECO:0000256" key="2">
    <source>
        <dbReference type="ARBA" id="ARBA00009347"/>
    </source>
</evidence>
<dbReference type="Proteomes" id="UP000662986">
    <property type="component" value="Chromosome"/>
</dbReference>
<evidence type="ECO:0000259" key="8">
    <source>
        <dbReference type="Pfam" id="PF02771"/>
    </source>
</evidence>
<dbReference type="InterPro" id="IPR013786">
    <property type="entry name" value="AcylCoA_DH/ox_N"/>
</dbReference>
<dbReference type="Gene3D" id="1.10.540.10">
    <property type="entry name" value="Acyl-CoA dehydrogenase/oxidase, N-terminal domain"/>
    <property type="match status" value="1"/>
</dbReference>
<dbReference type="Gene3D" id="1.20.140.10">
    <property type="entry name" value="Butyryl-CoA Dehydrogenase, subunit A, domain 3"/>
    <property type="match status" value="1"/>
</dbReference>
<evidence type="ECO:0000259" key="7">
    <source>
        <dbReference type="Pfam" id="PF02770"/>
    </source>
</evidence>
<dbReference type="RefSeq" id="WP_206011014.1">
    <property type="nucleotide sequence ID" value="NZ_CP070619.1"/>
</dbReference>
<gene>
    <name evidence="9" type="ORF">JWS13_42155</name>
</gene>
<dbReference type="PANTHER" id="PTHR43884">
    <property type="entry name" value="ACYL-COA DEHYDROGENASE"/>
    <property type="match status" value="1"/>
</dbReference>
<dbReference type="PIRSF" id="PIRSF016578">
    <property type="entry name" value="HsaA"/>
    <property type="match status" value="1"/>
</dbReference>